<dbReference type="EMBL" id="CACVBS010000024">
    <property type="protein sequence ID" value="CAA7259594.1"/>
    <property type="molecule type" value="Genomic_DNA"/>
</dbReference>
<dbReference type="AlphaFoldDB" id="A0A8S0W2E6"/>
<proteinExistence type="predicted"/>
<evidence type="ECO:0000256" key="1">
    <source>
        <dbReference type="SAM" id="MobiDB-lite"/>
    </source>
</evidence>
<accession>A0A8S0W2E6</accession>
<protein>
    <submittedName>
        <fullName evidence="2">Uncharacterized protein</fullName>
    </submittedName>
</protein>
<dbReference type="Proteomes" id="UP000467700">
    <property type="component" value="Unassembled WGS sequence"/>
</dbReference>
<dbReference type="CDD" id="cd00303">
    <property type="entry name" value="retropepsin_like"/>
    <property type="match status" value="1"/>
</dbReference>
<evidence type="ECO:0000313" key="2">
    <source>
        <dbReference type="EMBL" id="CAA7259594.1"/>
    </source>
</evidence>
<sequence>MAVVEHTITKHCPILTPGDVTPHIIHHLEMSFGEYLVVRGIEDTDHVKNILRAFKDIHIWDWIASDYTCLLTLSFKEFMSEFRQNYLEEDWEMQVNVSKSQRSNKRQALSGKGHNANTQASSSQPTDSSNPPKLTEAERALLLAHDGCLKCHQFNVGHRNFACPNSFPSGNGYKTITLAADAAGHPAKNKPNTSGSDAKGKMVASISEAKSNSDSSFVAAVGPSCVLSNRSESGDSSFGDVVSAPICAKHFVWQYTIDGPLGDYPVKISTLVDCGAHVILIHSDLVCSLALPIHTLDEPFHINTALNDNGKKCFNAVLHNYVFLLVTSLDGQFTSKPVRALVANNLCMSVILGLPWLIHNGIVADFANRSCIVKKTGYNLLHPTPRPPSQPPKPKLRKLVEQTKADKKQALVELVTVCQEKIANGTLTFEAVSPIDIIAAVKEHIEVLANAADLWEHDTSMKDHYKDVFQPIPHFNDLPKDFISCIQLKDAEKTIQENTEKLGKSLSNSI</sequence>
<reference evidence="2 3" key="1">
    <citation type="submission" date="2020-01" db="EMBL/GenBank/DDBJ databases">
        <authorList>
            <person name="Gupta K D."/>
        </authorList>
    </citation>
    <scope>NUCLEOTIDE SEQUENCE [LARGE SCALE GENOMIC DNA]</scope>
</reference>
<feature type="region of interest" description="Disordered" evidence="1">
    <location>
        <begin position="98"/>
        <end position="133"/>
    </location>
</feature>
<name>A0A8S0W2E6_CYCAE</name>
<comment type="caution">
    <text evidence="2">The sequence shown here is derived from an EMBL/GenBank/DDBJ whole genome shotgun (WGS) entry which is preliminary data.</text>
</comment>
<dbReference type="Gene3D" id="2.40.70.10">
    <property type="entry name" value="Acid Proteases"/>
    <property type="match status" value="1"/>
</dbReference>
<evidence type="ECO:0000313" key="3">
    <source>
        <dbReference type="Proteomes" id="UP000467700"/>
    </source>
</evidence>
<feature type="compositionally biased region" description="Polar residues" evidence="1">
    <location>
        <begin position="115"/>
        <end position="132"/>
    </location>
</feature>
<keyword evidence="3" id="KW-1185">Reference proteome</keyword>
<gene>
    <name evidence="2" type="ORF">AAE3_LOCUS1769</name>
</gene>
<dbReference type="InterPro" id="IPR021109">
    <property type="entry name" value="Peptidase_aspartic_dom_sf"/>
</dbReference>
<organism evidence="2 3">
    <name type="scientific">Cyclocybe aegerita</name>
    <name type="common">Black poplar mushroom</name>
    <name type="synonym">Agrocybe aegerita</name>
    <dbReference type="NCBI Taxonomy" id="1973307"/>
    <lineage>
        <taxon>Eukaryota</taxon>
        <taxon>Fungi</taxon>
        <taxon>Dikarya</taxon>
        <taxon>Basidiomycota</taxon>
        <taxon>Agaricomycotina</taxon>
        <taxon>Agaricomycetes</taxon>
        <taxon>Agaricomycetidae</taxon>
        <taxon>Agaricales</taxon>
        <taxon>Agaricineae</taxon>
        <taxon>Bolbitiaceae</taxon>
        <taxon>Cyclocybe</taxon>
    </lineage>
</organism>
<dbReference type="OrthoDB" id="3047227at2759"/>